<evidence type="ECO:0008006" key="3">
    <source>
        <dbReference type="Google" id="ProtNLM"/>
    </source>
</evidence>
<dbReference type="AlphaFoldDB" id="A0A9D1H6R4"/>
<organism evidence="1 2">
    <name type="scientific">Candidatus Faecivivens stercoripullorum</name>
    <dbReference type="NCBI Taxonomy" id="2840805"/>
    <lineage>
        <taxon>Bacteria</taxon>
        <taxon>Bacillati</taxon>
        <taxon>Bacillota</taxon>
        <taxon>Clostridia</taxon>
        <taxon>Eubacteriales</taxon>
        <taxon>Oscillospiraceae</taxon>
        <taxon>Oscillospiraceae incertae sedis</taxon>
        <taxon>Candidatus Faecivivens</taxon>
    </lineage>
</organism>
<dbReference type="EMBL" id="DVLW01000040">
    <property type="protein sequence ID" value="HIT93854.1"/>
    <property type="molecule type" value="Genomic_DNA"/>
</dbReference>
<evidence type="ECO:0000313" key="1">
    <source>
        <dbReference type="EMBL" id="HIT93854.1"/>
    </source>
</evidence>
<reference evidence="1" key="2">
    <citation type="journal article" date="2021" name="PeerJ">
        <title>Extensive microbial diversity within the chicken gut microbiome revealed by metagenomics and culture.</title>
        <authorList>
            <person name="Gilroy R."/>
            <person name="Ravi A."/>
            <person name="Getino M."/>
            <person name="Pursley I."/>
            <person name="Horton D.L."/>
            <person name="Alikhan N.F."/>
            <person name="Baker D."/>
            <person name="Gharbi K."/>
            <person name="Hall N."/>
            <person name="Watson M."/>
            <person name="Adriaenssens E.M."/>
            <person name="Foster-Nyarko E."/>
            <person name="Jarju S."/>
            <person name="Secka A."/>
            <person name="Antonio M."/>
            <person name="Oren A."/>
            <person name="Chaudhuri R.R."/>
            <person name="La Ragione R."/>
            <person name="Hildebrand F."/>
            <person name="Pallen M.J."/>
        </authorList>
    </citation>
    <scope>NUCLEOTIDE SEQUENCE</scope>
    <source>
        <strain evidence="1">ChiBcec7-5410</strain>
    </source>
</reference>
<proteinExistence type="predicted"/>
<gene>
    <name evidence="1" type="ORF">IAC43_01590</name>
</gene>
<accession>A0A9D1H6R4</accession>
<comment type="caution">
    <text evidence="1">The sequence shown here is derived from an EMBL/GenBank/DDBJ whole genome shotgun (WGS) entry which is preliminary data.</text>
</comment>
<dbReference type="PROSITE" id="PS51257">
    <property type="entry name" value="PROKAR_LIPOPROTEIN"/>
    <property type="match status" value="1"/>
</dbReference>
<name>A0A9D1H6R4_9FIRM</name>
<reference evidence="1" key="1">
    <citation type="submission" date="2020-10" db="EMBL/GenBank/DDBJ databases">
        <authorList>
            <person name="Gilroy R."/>
        </authorList>
    </citation>
    <scope>NUCLEOTIDE SEQUENCE</scope>
    <source>
        <strain evidence="1">ChiBcec7-5410</strain>
    </source>
</reference>
<sequence length="86" mass="9698">MKKKFYSVFVVFILLVVCSTGFLSCNKQEDYWVHKSFQGVVTDLWTEDGNTGFTLKLAGSDSEKKFVINSDSIYVIDFEIGDAVVV</sequence>
<feature type="non-terminal residue" evidence="1">
    <location>
        <position position="86"/>
    </location>
</feature>
<dbReference type="Proteomes" id="UP000824160">
    <property type="component" value="Unassembled WGS sequence"/>
</dbReference>
<protein>
    <recommendedName>
        <fullName evidence="3">Lipoprotein</fullName>
    </recommendedName>
</protein>
<evidence type="ECO:0000313" key="2">
    <source>
        <dbReference type="Proteomes" id="UP000824160"/>
    </source>
</evidence>